<evidence type="ECO:0000256" key="6">
    <source>
        <dbReference type="ARBA" id="ARBA00022679"/>
    </source>
</evidence>
<evidence type="ECO:0000256" key="3">
    <source>
        <dbReference type="ARBA" id="ARBA00005985"/>
    </source>
</evidence>
<dbReference type="FunFam" id="1.10.357.140:FF:000003">
    <property type="entry name" value="4-hydroxybenzoate polyprenyltransferase, mitochondrial"/>
    <property type="match status" value="1"/>
</dbReference>
<dbReference type="CDD" id="cd13959">
    <property type="entry name" value="PT_UbiA_COQ2"/>
    <property type="match status" value="1"/>
</dbReference>
<dbReference type="InterPro" id="IPR000537">
    <property type="entry name" value="UbiA_prenyltransferase"/>
</dbReference>
<keyword evidence="14" id="KW-1185">Reference proteome</keyword>
<dbReference type="PANTHER" id="PTHR11048:SF28">
    <property type="entry name" value="4-HYDROXYBENZOATE POLYPRENYLTRANSFERASE, MITOCHONDRIAL"/>
    <property type="match status" value="1"/>
</dbReference>
<keyword evidence="10 11" id="KW-0472">Membrane</keyword>
<evidence type="ECO:0000256" key="1">
    <source>
        <dbReference type="ARBA" id="ARBA00001946"/>
    </source>
</evidence>
<dbReference type="HAMAP" id="MF_01635">
    <property type="entry name" value="UbiA"/>
    <property type="match status" value="1"/>
</dbReference>
<comment type="catalytic activity">
    <reaction evidence="11">
        <text>all-trans-octaprenyl diphosphate + 4-hydroxybenzoate = 4-hydroxy-3-(all-trans-octaprenyl)benzoate + diphosphate</text>
        <dbReference type="Rhea" id="RHEA:27782"/>
        <dbReference type="ChEBI" id="CHEBI:1617"/>
        <dbReference type="ChEBI" id="CHEBI:17879"/>
        <dbReference type="ChEBI" id="CHEBI:33019"/>
        <dbReference type="ChEBI" id="CHEBI:57711"/>
        <dbReference type="EC" id="2.5.1.39"/>
    </reaction>
</comment>
<reference evidence="13 14" key="1">
    <citation type="submission" date="2017-09" db="EMBL/GenBank/DDBJ databases">
        <authorList>
            <person name="Ehlers B."/>
            <person name="Leendertz F.H."/>
        </authorList>
    </citation>
    <scope>NUCLEOTIDE SEQUENCE [LARGE SCALE GENOMIC DNA]</scope>
    <source>
        <strain evidence="13 14">DSM 18289</strain>
    </source>
</reference>
<feature type="transmembrane region" description="Helical" evidence="11">
    <location>
        <begin position="209"/>
        <end position="228"/>
    </location>
</feature>
<dbReference type="GO" id="GO:0006744">
    <property type="term" value="P:ubiquinone biosynthetic process"/>
    <property type="evidence" value="ECO:0007669"/>
    <property type="project" value="UniProtKB-UniRule"/>
</dbReference>
<dbReference type="OrthoDB" id="9782418at2"/>
<accession>A0A285NBE0</accession>
<dbReference type="NCBIfam" id="TIGR01474">
    <property type="entry name" value="ubiA_proteo"/>
    <property type="match status" value="1"/>
</dbReference>
<evidence type="ECO:0000256" key="4">
    <source>
        <dbReference type="ARBA" id="ARBA00022475"/>
    </source>
</evidence>
<comment type="subcellular location">
    <subcellularLocation>
        <location evidence="11">Cell inner membrane</location>
        <topology evidence="11">Multi-pass membrane protein</topology>
    </subcellularLocation>
    <subcellularLocation>
        <location evidence="2">Membrane</location>
        <topology evidence="2">Multi-pass membrane protein</topology>
    </subcellularLocation>
</comment>
<organism evidence="13 14">
    <name type="scientific">Cohaesibacter gelatinilyticus</name>
    <dbReference type="NCBI Taxonomy" id="372072"/>
    <lineage>
        <taxon>Bacteria</taxon>
        <taxon>Pseudomonadati</taxon>
        <taxon>Pseudomonadota</taxon>
        <taxon>Alphaproteobacteria</taxon>
        <taxon>Hyphomicrobiales</taxon>
        <taxon>Cohaesibacteraceae</taxon>
    </lineage>
</organism>
<keyword evidence="11" id="KW-0460">Magnesium</keyword>
<dbReference type="RefSeq" id="WP_097151692.1">
    <property type="nucleotide sequence ID" value="NZ_OBEL01000001.1"/>
</dbReference>
<feature type="transmembrane region" description="Helical" evidence="11">
    <location>
        <begin position="186"/>
        <end position="203"/>
    </location>
</feature>
<keyword evidence="6 11" id="KW-0808">Transferase</keyword>
<evidence type="ECO:0000256" key="2">
    <source>
        <dbReference type="ARBA" id="ARBA00004141"/>
    </source>
</evidence>
<feature type="transmembrane region" description="Helical" evidence="11">
    <location>
        <begin position="138"/>
        <end position="154"/>
    </location>
</feature>
<dbReference type="AlphaFoldDB" id="A0A285NBE0"/>
<evidence type="ECO:0000256" key="8">
    <source>
        <dbReference type="ARBA" id="ARBA00022692"/>
    </source>
</evidence>
<evidence type="ECO:0000313" key="13">
    <source>
        <dbReference type="EMBL" id="SNZ06257.1"/>
    </source>
</evidence>
<dbReference type="Gene3D" id="1.10.357.140">
    <property type="entry name" value="UbiA prenyltransferase"/>
    <property type="match status" value="1"/>
</dbReference>
<comment type="cofactor">
    <cofactor evidence="1 11">
        <name>Mg(2+)</name>
        <dbReference type="ChEBI" id="CHEBI:18420"/>
    </cofactor>
</comment>
<comment type="pathway">
    <text evidence="11">Cofactor biosynthesis; ubiquinone biosynthesis.</text>
</comment>
<dbReference type="EMBL" id="OBEL01000001">
    <property type="protein sequence ID" value="SNZ06257.1"/>
    <property type="molecule type" value="Genomic_DNA"/>
</dbReference>
<keyword evidence="7 11" id="KW-0831">Ubiquinone biosynthesis</keyword>
<keyword evidence="4 11" id="KW-1003">Cell membrane</keyword>
<evidence type="ECO:0000256" key="7">
    <source>
        <dbReference type="ARBA" id="ARBA00022688"/>
    </source>
</evidence>
<dbReference type="PROSITE" id="PS00943">
    <property type="entry name" value="UBIA"/>
    <property type="match status" value="1"/>
</dbReference>
<keyword evidence="5 11" id="KW-0997">Cell inner membrane</keyword>
<feature type="transmembrane region" description="Helical" evidence="11">
    <location>
        <begin position="52"/>
        <end position="70"/>
    </location>
</feature>
<dbReference type="InterPro" id="IPR044878">
    <property type="entry name" value="UbiA_sf"/>
</dbReference>
<name>A0A285NBE0_9HYPH</name>
<comment type="similarity">
    <text evidence="3 11">Belongs to the UbiA prenyltransferase family.</text>
</comment>
<dbReference type="InterPro" id="IPR030470">
    <property type="entry name" value="UbiA_prenylTrfase_CS"/>
</dbReference>
<dbReference type="EC" id="2.5.1.39" evidence="11 12"/>
<evidence type="ECO:0000313" key="14">
    <source>
        <dbReference type="Proteomes" id="UP000219439"/>
    </source>
</evidence>
<keyword evidence="8 11" id="KW-0812">Transmembrane</keyword>
<sequence>MINRPAPNGTASNHDHDIEGRVADAVLGHWADHYLPAWFRPYARLSRLERPIGWWLLLWPCFWSLAMALAASNRYFGGEMPIGLTTALYYAFLFWIGAVAMRGAGCTYNDIVDFKIDASVERTRSRPLPSGQVSRKQAWLWLGLQLFVGLLVLLQFNSYAQILGLSSLLVVAAYPFMKRITHWPQFVLGLAFSWGGLMGWAVVYGSLDFAPIVLYFACIVWTIGYDTIYAHQDKEDDILIGVKSTALLFGDNTKLWLAGFYSVMIALMVVAFVSVDLGPFIWIGLGLASIHLARQIIILDIDDADQCLALFKSNTNIGYLIVAGLLIEVWI</sequence>
<evidence type="ECO:0000256" key="11">
    <source>
        <dbReference type="HAMAP-Rule" id="MF_01635"/>
    </source>
</evidence>
<evidence type="ECO:0000256" key="12">
    <source>
        <dbReference type="NCBIfam" id="TIGR01474"/>
    </source>
</evidence>
<proteinExistence type="inferred from homology"/>
<gene>
    <name evidence="11" type="primary">ubiA</name>
    <name evidence="13" type="ORF">SAMN06265368_0359</name>
</gene>
<dbReference type="GO" id="GO:0005886">
    <property type="term" value="C:plasma membrane"/>
    <property type="evidence" value="ECO:0007669"/>
    <property type="project" value="UniProtKB-SubCell"/>
</dbReference>
<dbReference type="Proteomes" id="UP000219439">
    <property type="component" value="Unassembled WGS sequence"/>
</dbReference>
<feature type="transmembrane region" description="Helical" evidence="11">
    <location>
        <begin position="82"/>
        <end position="101"/>
    </location>
</feature>
<dbReference type="InterPro" id="IPR039653">
    <property type="entry name" value="Prenyltransferase"/>
</dbReference>
<keyword evidence="9 11" id="KW-1133">Transmembrane helix</keyword>
<evidence type="ECO:0000256" key="5">
    <source>
        <dbReference type="ARBA" id="ARBA00022519"/>
    </source>
</evidence>
<evidence type="ECO:0000256" key="10">
    <source>
        <dbReference type="ARBA" id="ARBA00023136"/>
    </source>
</evidence>
<dbReference type="Pfam" id="PF01040">
    <property type="entry name" value="UbiA"/>
    <property type="match status" value="1"/>
</dbReference>
<protein>
    <recommendedName>
        <fullName evidence="11 12">4-hydroxybenzoate octaprenyltransferase</fullName>
        <ecNumber evidence="11 12">2.5.1.39</ecNumber>
    </recommendedName>
    <alternativeName>
        <fullName evidence="11">4-HB polyprenyltransferase</fullName>
    </alternativeName>
</protein>
<dbReference type="FunFam" id="1.20.120.1780:FF:000001">
    <property type="entry name" value="4-hydroxybenzoate octaprenyltransferase"/>
    <property type="match status" value="1"/>
</dbReference>
<dbReference type="GO" id="GO:0008412">
    <property type="term" value="F:4-hydroxybenzoate polyprenyltransferase activity"/>
    <property type="evidence" value="ECO:0007669"/>
    <property type="project" value="UniProtKB-UniRule"/>
</dbReference>
<dbReference type="InterPro" id="IPR006370">
    <property type="entry name" value="HB_polyprenyltransferase-like"/>
</dbReference>
<dbReference type="PANTHER" id="PTHR11048">
    <property type="entry name" value="PRENYLTRANSFERASES"/>
    <property type="match status" value="1"/>
</dbReference>
<dbReference type="UniPathway" id="UPA00232"/>
<evidence type="ECO:0000256" key="9">
    <source>
        <dbReference type="ARBA" id="ARBA00022989"/>
    </source>
</evidence>
<dbReference type="Gene3D" id="1.20.120.1780">
    <property type="entry name" value="UbiA prenyltransferase"/>
    <property type="match status" value="1"/>
</dbReference>
<comment type="function">
    <text evidence="11">Catalyzes the prenylation of para-hydroxybenzoate (PHB) with an all-trans polyprenyl group. Mediates the second step in the final reaction sequence of ubiquinone-8 (UQ-8) biosynthesis, which is the condensation of the polyisoprenoid side chain with PHB, generating the first membrane-bound Q intermediate 3-octaprenyl-4-hydroxybenzoate.</text>
</comment>
<feature type="transmembrane region" description="Helical" evidence="11">
    <location>
        <begin position="309"/>
        <end position="330"/>
    </location>
</feature>